<sequence length="36" mass="4085">MLKPKVTELITEEDCLQGELINDVKHELNDTELACV</sequence>
<name>G4SUQ7_META2</name>
<organism evidence="1 2">
    <name type="scientific">Methylotuvimicrobium alcaliphilum (strain DSM 19304 / NCIMB 14124 / VKM B-2133 / 20Z)</name>
    <name type="common">Methylomicrobium alcaliphilum</name>
    <dbReference type="NCBI Taxonomy" id="1091494"/>
    <lineage>
        <taxon>Bacteria</taxon>
        <taxon>Pseudomonadati</taxon>
        <taxon>Pseudomonadota</taxon>
        <taxon>Gammaproteobacteria</taxon>
        <taxon>Methylococcales</taxon>
        <taxon>Methylococcaceae</taxon>
        <taxon>Methylotuvimicrobium</taxon>
    </lineage>
</organism>
<dbReference type="HOGENOM" id="CLU_3357034_0_0_6"/>
<dbReference type="AlphaFoldDB" id="G4SUQ7"/>
<dbReference type="Proteomes" id="UP000008315">
    <property type="component" value="Chromosome"/>
</dbReference>
<proteinExistence type="predicted"/>
<dbReference type="KEGG" id="mah:MEALZ_1194"/>
<keyword evidence="2" id="KW-1185">Reference proteome</keyword>
<accession>G4SUQ7</accession>
<gene>
    <name evidence="1" type="ordered locus">MEALZ_1194</name>
</gene>
<protein>
    <submittedName>
        <fullName evidence="1">Uncharacterized protein</fullName>
    </submittedName>
</protein>
<reference evidence="2" key="1">
    <citation type="journal article" date="2012" name="J. Bacteriol.">
        <title>Genome sequence of the haloalkaliphilic methanotrophic bacterium Methylomicrobium alcaliphilum 20Z.</title>
        <authorList>
            <person name="Vuilleumier S."/>
            <person name="Khmelenina V.N."/>
            <person name="Bringel F."/>
            <person name="Reshetnikov A.S."/>
            <person name="Lajus A."/>
            <person name="Mangenot S."/>
            <person name="Rouy Z."/>
            <person name="Op den Camp H.J."/>
            <person name="Jetten M.S."/>
            <person name="Dispirito A.A."/>
            <person name="Dunfield P."/>
            <person name="Klotz M.G."/>
            <person name="Semrau J.D."/>
            <person name="Stein L.Y."/>
            <person name="Barbe V."/>
            <person name="Medigue C."/>
            <person name="Trotsenko Y.A."/>
            <person name="Kalyuzhnaya M.G."/>
        </authorList>
    </citation>
    <scope>NUCLEOTIDE SEQUENCE [LARGE SCALE GENOMIC DNA]</scope>
    <source>
        <strain evidence="2">DSM 19304 / NCIMB 14124 / VKM B-2133 / 20Z</strain>
    </source>
</reference>
<dbReference type="EMBL" id="FO082060">
    <property type="protein sequence ID" value="CCE22884.1"/>
    <property type="molecule type" value="Genomic_DNA"/>
</dbReference>
<evidence type="ECO:0000313" key="2">
    <source>
        <dbReference type="Proteomes" id="UP000008315"/>
    </source>
</evidence>
<evidence type="ECO:0000313" key="1">
    <source>
        <dbReference type="EMBL" id="CCE22884.1"/>
    </source>
</evidence>